<name>A0AAW1RTW2_9CHLO</name>
<accession>A0AAW1RTW2</accession>
<reference evidence="1 2" key="1">
    <citation type="journal article" date="2024" name="Nat. Commun.">
        <title>Phylogenomics reveals the evolutionary origins of lichenization in chlorophyte algae.</title>
        <authorList>
            <person name="Puginier C."/>
            <person name="Libourel C."/>
            <person name="Otte J."/>
            <person name="Skaloud P."/>
            <person name="Haon M."/>
            <person name="Grisel S."/>
            <person name="Petersen M."/>
            <person name="Berrin J.G."/>
            <person name="Delaux P.M."/>
            <person name="Dal Grande F."/>
            <person name="Keller J."/>
        </authorList>
    </citation>
    <scope>NUCLEOTIDE SEQUENCE [LARGE SCALE GENOMIC DNA]</scope>
    <source>
        <strain evidence="1 2">SAG 245.80</strain>
    </source>
</reference>
<sequence length="91" mass="9855">MGIPVTRECALPGCEALNSDLHAKDKGMYFDVSVLFTPRSARRPPAGELWACCKAHKAAALREALKEMPFLSLARQSSPACDVPEQLLAEA</sequence>
<organism evidence="1 2">
    <name type="scientific">Elliptochloris bilobata</name>
    <dbReference type="NCBI Taxonomy" id="381761"/>
    <lineage>
        <taxon>Eukaryota</taxon>
        <taxon>Viridiplantae</taxon>
        <taxon>Chlorophyta</taxon>
        <taxon>core chlorophytes</taxon>
        <taxon>Trebouxiophyceae</taxon>
        <taxon>Trebouxiophyceae incertae sedis</taxon>
        <taxon>Elliptochloris clade</taxon>
        <taxon>Elliptochloris</taxon>
    </lineage>
</organism>
<gene>
    <name evidence="1" type="ORF">WJX81_006633</name>
</gene>
<protein>
    <submittedName>
        <fullName evidence="1">Uncharacterized protein</fullName>
    </submittedName>
</protein>
<comment type="caution">
    <text evidence="1">The sequence shown here is derived from an EMBL/GenBank/DDBJ whole genome shotgun (WGS) entry which is preliminary data.</text>
</comment>
<evidence type="ECO:0000313" key="1">
    <source>
        <dbReference type="EMBL" id="KAK9837329.1"/>
    </source>
</evidence>
<keyword evidence="2" id="KW-1185">Reference proteome</keyword>
<dbReference type="AlphaFoldDB" id="A0AAW1RTW2"/>
<dbReference type="EMBL" id="JALJOU010000022">
    <property type="protein sequence ID" value="KAK9837329.1"/>
    <property type="molecule type" value="Genomic_DNA"/>
</dbReference>
<proteinExistence type="predicted"/>
<evidence type="ECO:0000313" key="2">
    <source>
        <dbReference type="Proteomes" id="UP001445335"/>
    </source>
</evidence>
<dbReference type="Proteomes" id="UP001445335">
    <property type="component" value="Unassembled WGS sequence"/>
</dbReference>